<proteinExistence type="predicted"/>
<feature type="transmembrane region" description="Helical" evidence="1">
    <location>
        <begin position="6"/>
        <end position="26"/>
    </location>
</feature>
<keyword evidence="1" id="KW-0472">Membrane</keyword>
<organism evidence="2 3">
    <name type="scientific">Vibrio owensii</name>
    <dbReference type="NCBI Taxonomy" id="696485"/>
    <lineage>
        <taxon>Bacteria</taxon>
        <taxon>Pseudomonadati</taxon>
        <taxon>Pseudomonadota</taxon>
        <taxon>Gammaproteobacteria</taxon>
        <taxon>Vibrionales</taxon>
        <taxon>Vibrionaceae</taxon>
        <taxon>Vibrio</taxon>
    </lineage>
</organism>
<dbReference type="Proteomes" id="UP001295420">
    <property type="component" value="Unassembled WGS sequence"/>
</dbReference>
<sequence>MNISLVILRLFIGDLPYLMGLFFTILKKQRDLISFAPEYNYKAFKEGRNAKTKSSWANLSHVSIFYFCCCEGGTIWWLSQHADNRKY</sequence>
<evidence type="ECO:0000256" key="1">
    <source>
        <dbReference type="SAM" id="Phobius"/>
    </source>
</evidence>
<accession>A0AAU9Q046</accession>
<gene>
    <name evidence="2" type="ORF">THF1D04_110019</name>
</gene>
<dbReference type="AlphaFoldDB" id="A0AAU9Q046"/>
<protein>
    <submittedName>
        <fullName evidence="2">Uncharacterized protein</fullName>
    </submittedName>
</protein>
<keyword evidence="1" id="KW-1133">Transmembrane helix</keyword>
<reference evidence="2" key="1">
    <citation type="submission" date="2022-01" db="EMBL/GenBank/DDBJ databases">
        <authorList>
            <person name="Lagorce A."/>
        </authorList>
    </citation>
    <scope>NUCLEOTIDE SEQUENCE</scope>
    <source>
        <strain evidence="2">Th15_F1_D04</strain>
    </source>
</reference>
<dbReference type="EMBL" id="CAKMTQ010000003">
    <property type="protein sequence ID" value="CAH1522540.1"/>
    <property type="molecule type" value="Genomic_DNA"/>
</dbReference>
<evidence type="ECO:0000313" key="2">
    <source>
        <dbReference type="EMBL" id="CAH1522540.1"/>
    </source>
</evidence>
<keyword evidence="1" id="KW-0812">Transmembrane</keyword>
<name>A0AAU9Q046_9VIBR</name>
<evidence type="ECO:0000313" key="3">
    <source>
        <dbReference type="Proteomes" id="UP001295420"/>
    </source>
</evidence>
<comment type="caution">
    <text evidence="2">The sequence shown here is derived from an EMBL/GenBank/DDBJ whole genome shotgun (WGS) entry which is preliminary data.</text>
</comment>